<evidence type="ECO:0000256" key="3">
    <source>
        <dbReference type="ARBA" id="ARBA00022989"/>
    </source>
</evidence>
<dbReference type="RefSeq" id="WP_012618078.1">
    <property type="nucleotide sequence ID" value="NC_011832.1"/>
</dbReference>
<gene>
    <name evidence="7" type="ordered locus">Mpal_1434</name>
</gene>
<name>B8GI19_METPE</name>
<keyword evidence="3 5" id="KW-1133">Transmembrane helix</keyword>
<keyword evidence="4 5" id="KW-0472">Membrane</keyword>
<dbReference type="Pfam" id="PF01740">
    <property type="entry name" value="STAS"/>
    <property type="match status" value="1"/>
</dbReference>
<feature type="domain" description="STAS" evidence="6">
    <location>
        <begin position="445"/>
        <end position="560"/>
    </location>
</feature>
<feature type="transmembrane region" description="Helical" evidence="5">
    <location>
        <begin position="140"/>
        <end position="163"/>
    </location>
</feature>
<dbReference type="Gene3D" id="3.30.750.24">
    <property type="entry name" value="STAS domain"/>
    <property type="match status" value="1"/>
</dbReference>
<keyword evidence="2 5" id="KW-0812">Transmembrane</keyword>
<dbReference type="eggNOG" id="arCOG02806">
    <property type="taxonomic scope" value="Archaea"/>
</dbReference>
<dbReference type="GO" id="GO:0055085">
    <property type="term" value="P:transmembrane transport"/>
    <property type="evidence" value="ECO:0007669"/>
    <property type="project" value="InterPro"/>
</dbReference>
<dbReference type="OrthoDB" id="71034at2157"/>
<dbReference type="Proteomes" id="UP000002457">
    <property type="component" value="Chromosome"/>
</dbReference>
<feature type="transmembrane region" description="Helical" evidence="5">
    <location>
        <begin position="258"/>
        <end position="278"/>
    </location>
</feature>
<dbReference type="KEGG" id="mpl:Mpal_1434"/>
<evidence type="ECO:0000256" key="1">
    <source>
        <dbReference type="ARBA" id="ARBA00004141"/>
    </source>
</evidence>
<evidence type="ECO:0000256" key="4">
    <source>
        <dbReference type="ARBA" id="ARBA00023136"/>
    </source>
</evidence>
<evidence type="ECO:0000256" key="5">
    <source>
        <dbReference type="SAM" id="Phobius"/>
    </source>
</evidence>
<dbReference type="EMBL" id="CP001338">
    <property type="protein sequence ID" value="ACL16759.1"/>
    <property type="molecule type" value="Genomic_DNA"/>
</dbReference>
<feature type="transmembrane region" description="Helical" evidence="5">
    <location>
        <begin position="80"/>
        <end position="101"/>
    </location>
</feature>
<keyword evidence="8" id="KW-1185">Reference proteome</keyword>
<dbReference type="Pfam" id="PF00916">
    <property type="entry name" value="Sulfate_transp"/>
    <property type="match status" value="1"/>
</dbReference>
<feature type="transmembrane region" description="Helical" evidence="5">
    <location>
        <begin position="107"/>
        <end position="128"/>
    </location>
</feature>
<dbReference type="GO" id="GO:0016020">
    <property type="term" value="C:membrane"/>
    <property type="evidence" value="ECO:0007669"/>
    <property type="project" value="UniProtKB-SubCell"/>
</dbReference>
<comment type="subcellular location">
    <subcellularLocation>
        <location evidence="1">Membrane</location>
        <topology evidence="1">Multi-pass membrane protein</topology>
    </subcellularLocation>
</comment>
<feature type="transmembrane region" description="Helical" evidence="5">
    <location>
        <begin position="213"/>
        <end position="238"/>
    </location>
</feature>
<dbReference type="SUPFAM" id="SSF52091">
    <property type="entry name" value="SpoIIaa-like"/>
    <property type="match status" value="1"/>
</dbReference>
<dbReference type="HOGENOM" id="CLU_003182_13_0_2"/>
<accession>B8GI19</accession>
<feature type="transmembrane region" description="Helical" evidence="5">
    <location>
        <begin position="183"/>
        <end position="201"/>
    </location>
</feature>
<dbReference type="InterPro" id="IPR002645">
    <property type="entry name" value="STAS_dom"/>
</dbReference>
<evidence type="ECO:0000256" key="2">
    <source>
        <dbReference type="ARBA" id="ARBA00022692"/>
    </source>
</evidence>
<reference evidence="7 8" key="1">
    <citation type="journal article" date="2015" name="Genome Announc.">
        <title>Complete Genome Sequence of Methanosphaerula palustris E1-9CT, a Hydrogenotrophic Methanogen Isolated from a Minerotrophic Fen Peatland.</title>
        <authorList>
            <person name="Cadillo-Quiroz H."/>
            <person name="Browne P."/>
            <person name="Kyrpides N."/>
            <person name="Woyke T."/>
            <person name="Goodwin L."/>
            <person name="Detter C."/>
            <person name="Yavitt J.B."/>
            <person name="Zinder S.H."/>
        </authorList>
    </citation>
    <scope>NUCLEOTIDE SEQUENCE [LARGE SCALE GENOMIC DNA]</scope>
    <source>
        <strain evidence="8">ATCC BAA-1556 / DSM 19958 / E1-9c</strain>
    </source>
</reference>
<feature type="transmembrane region" description="Helical" evidence="5">
    <location>
        <begin position="360"/>
        <end position="379"/>
    </location>
</feature>
<dbReference type="AlphaFoldDB" id="B8GI19"/>
<feature type="transmembrane region" description="Helical" evidence="5">
    <location>
        <begin position="53"/>
        <end position="73"/>
    </location>
</feature>
<feature type="transmembrane region" description="Helical" evidence="5">
    <location>
        <begin position="391"/>
        <end position="419"/>
    </location>
</feature>
<organism evidence="7 8">
    <name type="scientific">Methanosphaerula palustris (strain ATCC BAA-1556 / DSM 19958 / E1-9c)</name>
    <dbReference type="NCBI Taxonomy" id="521011"/>
    <lineage>
        <taxon>Archaea</taxon>
        <taxon>Methanobacteriati</taxon>
        <taxon>Methanobacteriota</taxon>
        <taxon>Stenosarchaea group</taxon>
        <taxon>Methanomicrobia</taxon>
        <taxon>Methanomicrobiales</taxon>
        <taxon>Methanoregulaceae</taxon>
        <taxon>Methanosphaerula</taxon>
    </lineage>
</organism>
<proteinExistence type="predicted"/>
<dbReference type="CDD" id="cd07042">
    <property type="entry name" value="STAS_SulP_like_sulfate_transporter"/>
    <property type="match status" value="1"/>
</dbReference>
<sequence>MPQSEEIVKKIKKFPVLLGILPIKRSQVPLDSIAGISLAALAIPEVMGYAKIAGMPIVSGLYTLLIPLALFAIFGSSRHLVVGADSATAAILATALVTMALPGSSQYSALAGMVALLAAGFLILSRIFKLGFIADFLSRSVLIGFLTGVGIQVALSQIPGMFGVPNEVQNPILQLAHMVATEIPQMNGITIILSILVLVIIMGGNRVMKKLPWAFLVVIGTIVTSWALNLTSLGVATIGTVPGGFPLIAFPAVPLDQVPNLLGVAAACFIVILAQSAATSRAYAVRYEEKFDENVDLVGLSLSNLAAGLSGSFVINGSPTKTEMVDNAGGRSQLAQIVTAGVVLIVLLFVTAPLSYLPSAVLASIVFTIGVNLIDLNGLRNLLYRRPVEFMVALITALTVIFISVGWGIALAVVLSIIAHLRHSYRPLNFLLVESPDRGWALTSIQSRRQAAPGLAVYHFGANLYYANEARFTSDILEIVKNASPSLRWLCLSASSIQDIDYSGSEALKQLHGELKKRGIVLVLSSVEDQVMHQLERDNLIDLIGKEHIFEFTRDMIVAYQKLPERS</sequence>
<dbReference type="InterPro" id="IPR001902">
    <property type="entry name" value="SLC26A/SulP_fam"/>
</dbReference>
<dbReference type="GeneID" id="7270039"/>
<dbReference type="PROSITE" id="PS50801">
    <property type="entry name" value="STAS"/>
    <property type="match status" value="1"/>
</dbReference>
<dbReference type="PANTHER" id="PTHR11814">
    <property type="entry name" value="SULFATE TRANSPORTER"/>
    <property type="match status" value="1"/>
</dbReference>
<dbReference type="InterPro" id="IPR036513">
    <property type="entry name" value="STAS_dom_sf"/>
</dbReference>
<evidence type="ECO:0000259" key="6">
    <source>
        <dbReference type="PROSITE" id="PS50801"/>
    </source>
</evidence>
<feature type="transmembrane region" description="Helical" evidence="5">
    <location>
        <begin position="334"/>
        <end position="354"/>
    </location>
</feature>
<evidence type="ECO:0000313" key="7">
    <source>
        <dbReference type="EMBL" id="ACL16759.1"/>
    </source>
</evidence>
<dbReference type="InterPro" id="IPR011547">
    <property type="entry name" value="SLC26A/SulP_dom"/>
</dbReference>
<evidence type="ECO:0000313" key="8">
    <source>
        <dbReference type="Proteomes" id="UP000002457"/>
    </source>
</evidence>
<protein>
    <submittedName>
        <fullName evidence="7">Sulphate transporter</fullName>
    </submittedName>
</protein>